<gene>
    <name evidence="1" type="ORF">AYI70_g8467</name>
</gene>
<dbReference type="AlphaFoldDB" id="A0A1R1XFT0"/>
<accession>A0A1R1XFT0</accession>
<organism evidence="1 2">
    <name type="scientific">Smittium culicis</name>
    <dbReference type="NCBI Taxonomy" id="133412"/>
    <lineage>
        <taxon>Eukaryota</taxon>
        <taxon>Fungi</taxon>
        <taxon>Fungi incertae sedis</taxon>
        <taxon>Zoopagomycota</taxon>
        <taxon>Kickxellomycotina</taxon>
        <taxon>Harpellomycetes</taxon>
        <taxon>Harpellales</taxon>
        <taxon>Legeriomycetaceae</taxon>
        <taxon>Smittium</taxon>
    </lineage>
</organism>
<evidence type="ECO:0000313" key="2">
    <source>
        <dbReference type="Proteomes" id="UP000187283"/>
    </source>
</evidence>
<dbReference type="Proteomes" id="UP000187283">
    <property type="component" value="Unassembled WGS sequence"/>
</dbReference>
<dbReference type="EMBL" id="LSSN01003470">
    <property type="protein sequence ID" value="OMJ13478.1"/>
    <property type="molecule type" value="Genomic_DNA"/>
</dbReference>
<evidence type="ECO:0000313" key="1">
    <source>
        <dbReference type="EMBL" id="OMJ13478.1"/>
    </source>
</evidence>
<keyword evidence="2" id="KW-1185">Reference proteome</keyword>
<proteinExistence type="predicted"/>
<sequence length="99" mass="10965">MKRSRDVDVIQIIDFFQLKILIGVPARSWFKDYLDSPLRSLPTSPNRASLKFESAGQSGMCPYAFFQCLEGPASGPDTLLEIQPSCLFCRFFGPPSTGG</sequence>
<name>A0A1R1XFT0_9FUNG</name>
<protein>
    <submittedName>
        <fullName evidence="1">Uncharacterized protein</fullName>
    </submittedName>
</protein>
<comment type="caution">
    <text evidence="1">The sequence shown here is derived from an EMBL/GenBank/DDBJ whole genome shotgun (WGS) entry which is preliminary data.</text>
</comment>
<reference evidence="1 2" key="1">
    <citation type="submission" date="2017-01" db="EMBL/GenBank/DDBJ databases">
        <authorList>
            <person name="Mah S.A."/>
            <person name="Swanson W.J."/>
            <person name="Moy G.W."/>
            <person name="Vacquier V.D."/>
        </authorList>
    </citation>
    <scope>NUCLEOTIDE SEQUENCE [LARGE SCALE GENOMIC DNA]</scope>
    <source>
        <strain evidence="1 2">GSMNP</strain>
    </source>
</reference>